<evidence type="ECO:0000256" key="2">
    <source>
        <dbReference type="ARBA" id="ARBA00022692"/>
    </source>
</evidence>
<evidence type="ECO:0000313" key="10">
    <source>
        <dbReference type="Proteomes" id="UP000636709"/>
    </source>
</evidence>
<dbReference type="Proteomes" id="UP000636709">
    <property type="component" value="Unassembled WGS sequence"/>
</dbReference>
<comment type="subcellular location">
    <subcellularLocation>
        <location evidence="1">Endomembrane system</location>
        <topology evidence="1">Multi-pass membrane protein</topology>
    </subcellularLocation>
</comment>
<dbReference type="AlphaFoldDB" id="A0A835EY44"/>
<keyword evidence="4 7" id="KW-1133">Transmembrane helix</keyword>
<evidence type="ECO:0000256" key="3">
    <source>
        <dbReference type="ARBA" id="ARBA00022729"/>
    </source>
</evidence>
<keyword evidence="5 7" id="KW-0472">Membrane</keyword>
<dbReference type="InterPro" id="IPR052222">
    <property type="entry name" value="DESIGUAL"/>
</dbReference>
<proteinExistence type="inferred from homology"/>
<dbReference type="OrthoDB" id="1931917at2759"/>
<feature type="transmembrane region" description="Helical" evidence="7">
    <location>
        <begin position="143"/>
        <end position="165"/>
    </location>
</feature>
<dbReference type="Pfam" id="PF06749">
    <property type="entry name" value="DUF1218"/>
    <property type="match status" value="1"/>
</dbReference>
<dbReference type="EMBL" id="JACEFO010001700">
    <property type="protein sequence ID" value="KAF8719524.1"/>
    <property type="molecule type" value="Genomic_DNA"/>
</dbReference>
<evidence type="ECO:0000313" key="9">
    <source>
        <dbReference type="EMBL" id="KAF8719524.1"/>
    </source>
</evidence>
<name>A0A835EY44_9POAL</name>
<dbReference type="PANTHER" id="PTHR31769">
    <property type="entry name" value="OS07G0462200 PROTEIN-RELATED"/>
    <property type="match status" value="1"/>
</dbReference>
<organism evidence="9 10">
    <name type="scientific">Digitaria exilis</name>
    <dbReference type="NCBI Taxonomy" id="1010633"/>
    <lineage>
        <taxon>Eukaryota</taxon>
        <taxon>Viridiplantae</taxon>
        <taxon>Streptophyta</taxon>
        <taxon>Embryophyta</taxon>
        <taxon>Tracheophyta</taxon>
        <taxon>Spermatophyta</taxon>
        <taxon>Magnoliopsida</taxon>
        <taxon>Liliopsida</taxon>
        <taxon>Poales</taxon>
        <taxon>Poaceae</taxon>
        <taxon>PACMAD clade</taxon>
        <taxon>Panicoideae</taxon>
        <taxon>Panicodae</taxon>
        <taxon>Paniceae</taxon>
        <taxon>Anthephorinae</taxon>
        <taxon>Digitaria</taxon>
    </lineage>
</organism>
<accession>A0A835EY44</accession>
<gene>
    <name evidence="9" type="ORF">HU200_024251</name>
</gene>
<reference evidence="9" key="1">
    <citation type="submission" date="2020-07" db="EMBL/GenBank/DDBJ databases">
        <title>Genome sequence and genetic diversity analysis of an under-domesticated orphan crop, white fonio (Digitaria exilis).</title>
        <authorList>
            <person name="Bennetzen J.L."/>
            <person name="Chen S."/>
            <person name="Ma X."/>
            <person name="Wang X."/>
            <person name="Yssel A.E.J."/>
            <person name="Chaluvadi S.R."/>
            <person name="Johnson M."/>
            <person name="Gangashetty P."/>
            <person name="Hamidou F."/>
            <person name="Sanogo M.D."/>
            <person name="Zwaenepoel A."/>
            <person name="Wallace J."/>
            <person name="Van De Peer Y."/>
            <person name="Van Deynze A."/>
        </authorList>
    </citation>
    <scope>NUCLEOTIDE SEQUENCE</scope>
    <source>
        <tissue evidence="9">Leaves</tissue>
    </source>
</reference>
<feature type="transmembrane region" description="Helical" evidence="7">
    <location>
        <begin position="97"/>
        <end position="118"/>
    </location>
</feature>
<dbReference type="InterPro" id="IPR009606">
    <property type="entry name" value="DEAL/Modifying_wall_lignin1/2"/>
</dbReference>
<protein>
    <submittedName>
        <fullName evidence="9">Uncharacterized protein</fullName>
    </submittedName>
</protein>
<keyword evidence="2 7" id="KW-0812">Transmembrane</keyword>
<dbReference type="Gramene" id="Dexi3A01G0021490.1">
    <property type="protein sequence ID" value="Dexi3A01G0021490.1:cds"/>
    <property type="gene ID" value="Dexi3A01G0021490"/>
</dbReference>
<keyword evidence="3 8" id="KW-0732">Signal</keyword>
<comment type="caution">
    <text evidence="9">The sequence shown here is derived from an EMBL/GenBank/DDBJ whole genome shotgun (WGS) entry which is preliminary data.</text>
</comment>
<dbReference type="GO" id="GO:0012505">
    <property type="term" value="C:endomembrane system"/>
    <property type="evidence" value="ECO:0007669"/>
    <property type="project" value="UniProtKB-SubCell"/>
</dbReference>
<evidence type="ECO:0000256" key="5">
    <source>
        <dbReference type="ARBA" id="ARBA00023136"/>
    </source>
</evidence>
<sequence>MALSQSTQLGLATGLFGVLSFLLAVLAEINKPPYGTPIQGQNAVVCRFPRDPSVALGALSALAAACSAALGVLAVFFPYGGRHVPREVLFAHTPLYVFFHVAVGVTVAGAGTTVWATASEAMLHARNVHREPGYACPTAETGVLGGAAFLNLDAMLFWIVCLMLACNVREDYFDDGHGGDGGAGTGIEK</sequence>
<evidence type="ECO:0000256" key="4">
    <source>
        <dbReference type="ARBA" id="ARBA00022989"/>
    </source>
</evidence>
<comment type="similarity">
    <text evidence="6">Belongs to the DESIGUAL family.</text>
</comment>
<evidence type="ECO:0000256" key="1">
    <source>
        <dbReference type="ARBA" id="ARBA00004127"/>
    </source>
</evidence>
<evidence type="ECO:0000256" key="7">
    <source>
        <dbReference type="SAM" id="Phobius"/>
    </source>
</evidence>
<keyword evidence="10" id="KW-1185">Reference proteome</keyword>
<feature type="transmembrane region" description="Helical" evidence="7">
    <location>
        <begin position="54"/>
        <end position="77"/>
    </location>
</feature>
<evidence type="ECO:0000256" key="8">
    <source>
        <dbReference type="SAM" id="SignalP"/>
    </source>
</evidence>
<feature type="signal peptide" evidence="8">
    <location>
        <begin position="1"/>
        <end position="27"/>
    </location>
</feature>
<evidence type="ECO:0000256" key="6">
    <source>
        <dbReference type="ARBA" id="ARBA00029467"/>
    </source>
</evidence>
<feature type="chain" id="PRO_5032778677" evidence="8">
    <location>
        <begin position="28"/>
        <end position="189"/>
    </location>
</feature>